<proteinExistence type="predicted"/>
<dbReference type="InterPro" id="IPR003806">
    <property type="entry name" value="ATP-grasp_PylC-type"/>
</dbReference>
<dbReference type="PANTHER" id="PTHR43585">
    <property type="entry name" value="FUMIPYRROLE BIOSYNTHESIS PROTEIN C"/>
    <property type="match status" value="1"/>
</dbReference>
<feature type="domain" description="ATP-grasp" evidence="5">
    <location>
        <begin position="126"/>
        <end position="296"/>
    </location>
</feature>
<evidence type="ECO:0000256" key="4">
    <source>
        <dbReference type="PROSITE-ProRule" id="PRU00409"/>
    </source>
</evidence>
<dbReference type="Gene3D" id="3.40.50.20">
    <property type="match status" value="1"/>
</dbReference>
<keyword evidence="1" id="KW-0436">Ligase</keyword>
<dbReference type="PANTHER" id="PTHR43585:SF2">
    <property type="entry name" value="ATP-GRASP ENZYME FSQD"/>
    <property type="match status" value="1"/>
</dbReference>
<dbReference type="Gene3D" id="3.30.470.20">
    <property type="entry name" value="ATP-grasp fold, B domain"/>
    <property type="match status" value="1"/>
</dbReference>
<reference evidence="6 7" key="1">
    <citation type="submission" date="2023-10" db="EMBL/GenBank/DDBJ databases">
        <title>179-bfca-hs.</title>
        <authorList>
            <person name="Miliotis G."/>
            <person name="Sengupta P."/>
            <person name="Hameed A."/>
            <person name="Chuvochina M."/>
            <person name="Mcdonagh F."/>
            <person name="Simpson A.C."/>
            <person name="Singh N.K."/>
            <person name="Rekha P.D."/>
            <person name="Raman K."/>
            <person name="Hugenholtz P."/>
            <person name="Venkateswaran K."/>
        </authorList>
    </citation>
    <scope>NUCLEOTIDE SEQUENCE [LARGE SCALE GENOMIC DNA]</scope>
    <source>
        <strain evidence="6 7">179-BFC-A-HS</strain>
    </source>
</reference>
<dbReference type="InterPro" id="IPR013815">
    <property type="entry name" value="ATP_grasp_subdomain_1"/>
</dbReference>
<dbReference type="Proteomes" id="UP001228376">
    <property type="component" value="Unassembled WGS sequence"/>
</dbReference>
<dbReference type="SUPFAM" id="SSF56059">
    <property type="entry name" value="Glutathione synthetase ATP-binding domain-like"/>
    <property type="match status" value="1"/>
</dbReference>
<evidence type="ECO:0000259" key="5">
    <source>
        <dbReference type="PROSITE" id="PS50975"/>
    </source>
</evidence>
<keyword evidence="3 4" id="KW-0067">ATP-binding</keyword>
<keyword evidence="7" id="KW-1185">Reference proteome</keyword>
<dbReference type="EMBL" id="JAROCA020000001">
    <property type="protein sequence ID" value="MDY0404726.1"/>
    <property type="molecule type" value="Genomic_DNA"/>
</dbReference>
<comment type="caution">
    <text evidence="6">The sequence shown here is derived from an EMBL/GenBank/DDBJ whole genome shotgun (WGS) entry which is preliminary data.</text>
</comment>
<accession>A0ABU5CFF1</accession>
<dbReference type="InterPro" id="IPR011761">
    <property type="entry name" value="ATP-grasp"/>
</dbReference>
<protein>
    <submittedName>
        <fullName evidence="6">ATP-grasp domain-containing protein</fullName>
    </submittedName>
</protein>
<evidence type="ECO:0000256" key="3">
    <source>
        <dbReference type="ARBA" id="ARBA00022840"/>
    </source>
</evidence>
<evidence type="ECO:0000313" key="7">
    <source>
        <dbReference type="Proteomes" id="UP001228376"/>
    </source>
</evidence>
<dbReference type="Pfam" id="PF02655">
    <property type="entry name" value="ATP-grasp_3"/>
    <property type="match status" value="1"/>
</dbReference>
<name>A0ABU5CFF1_9BACI</name>
<evidence type="ECO:0000256" key="2">
    <source>
        <dbReference type="ARBA" id="ARBA00022741"/>
    </source>
</evidence>
<dbReference type="RefSeq" id="WP_320384293.1">
    <property type="nucleotide sequence ID" value="NZ_JAROCA020000001.1"/>
</dbReference>
<dbReference type="PROSITE" id="PS50975">
    <property type="entry name" value="ATP_GRASP"/>
    <property type="match status" value="1"/>
</dbReference>
<dbReference type="InterPro" id="IPR052032">
    <property type="entry name" value="ATP-dep_AA_Ligase"/>
</dbReference>
<dbReference type="Pfam" id="PF21360">
    <property type="entry name" value="PylC-like_N"/>
    <property type="match status" value="1"/>
</dbReference>
<dbReference type="InterPro" id="IPR048764">
    <property type="entry name" value="PylC_N"/>
</dbReference>
<organism evidence="6 7">
    <name type="scientific">Tigheibacillus jepli</name>
    <dbReference type="NCBI Taxonomy" id="3035914"/>
    <lineage>
        <taxon>Bacteria</taxon>
        <taxon>Bacillati</taxon>
        <taxon>Bacillota</taxon>
        <taxon>Bacilli</taxon>
        <taxon>Bacillales</taxon>
        <taxon>Bacillaceae</taxon>
        <taxon>Tigheibacillus</taxon>
    </lineage>
</organism>
<dbReference type="Gene3D" id="3.30.1490.20">
    <property type="entry name" value="ATP-grasp fold, A domain"/>
    <property type="match status" value="1"/>
</dbReference>
<evidence type="ECO:0000313" key="6">
    <source>
        <dbReference type="EMBL" id="MDY0404726.1"/>
    </source>
</evidence>
<evidence type="ECO:0000256" key="1">
    <source>
        <dbReference type="ARBA" id="ARBA00022598"/>
    </source>
</evidence>
<keyword evidence="2 4" id="KW-0547">Nucleotide-binding</keyword>
<gene>
    <name evidence="6" type="ORF">P5G51_004305</name>
</gene>
<sequence length="329" mass="37180">MTTMKEINIFILSAGRRVELLQCFQNAAKKLGIKSHIVAGDCSLTAPALYFADKSYKLPKIADADYISSIIDICNKENISLIVPTIDTDLLLLADNKQKIEEKTNATLLISDPTIIQICRDKIRTQTFMEKHGFGMPKLYTEEEIQQGKVRFPAFIKPKSGSSSVNTFIVNNPDELKTYKNVIANPIVQEFIEGDEYTVDVFLDFESSIVTIVPRLRIATRSGEISKGKIIKDPEIIEDIRNLMHVLKPIGHITVQLMKTVNGIKYIEINPRFGGGAPMSIQSGADSCENLYRLLKGEKLQYNENYMDDLTFLRYDRSICLNENMELVE</sequence>